<feature type="compositionally biased region" description="Basic and acidic residues" evidence="11">
    <location>
        <begin position="156"/>
        <end position="169"/>
    </location>
</feature>
<keyword evidence="14" id="KW-1185">Reference proteome</keyword>
<feature type="transmembrane region" description="Helical" evidence="12">
    <location>
        <begin position="645"/>
        <end position="670"/>
    </location>
</feature>
<dbReference type="RefSeq" id="XP_046114675.1">
    <property type="nucleotide sequence ID" value="XM_046266226.1"/>
</dbReference>
<evidence type="ECO:0000256" key="7">
    <source>
        <dbReference type="ARBA" id="ARBA00022989"/>
    </source>
</evidence>
<evidence type="ECO:0000256" key="12">
    <source>
        <dbReference type="SAM" id="Phobius"/>
    </source>
</evidence>
<evidence type="ECO:0000256" key="10">
    <source>
        <dbReference type="ARBA" id="ARBA00049510"/>
    </source>
</evidence>
<feature type="region of interest" description="Disordered" evidence="11">
    <location>
        <begin position="758"/>
        <end position="835"/>
    </location>
</feature>
<dbReference type="EMBL" id="MU251274">
    <property type="protein sequence ID" value="KAG9250751.1"/>
    <property type="molecule type" value="Genomic_DNA"/>
</dbReference>
<evidence type="ECO:0000256" key="9">
    <source>
        <dbReference type="ARBA" id="ARBA00023180"/>
    </source>
</evidence>
<dbReference type="Proteomes" id="UP000887229">
    <property type="component" value="Unassembled WGS sequence"/>
</dbReference>
<evidence type="ECO:0000256" key="3">
    <source>
        <dbReference type="ARBA" id="ARBA00022475"/>
    </source>
</evidence>
<evidence type="ECO:0000256" key="6">
    <source>
        <dbReference type="ARBA" id="ARBA00022692"/>
    </source>
</evidence>
<keyword evidence="9" id="KW-0325">Glycoprotein</keyword>
<dbReference type="AlphaFoldDB" id="A0A9P7ZF19"/>
<evidence type="ECO:0000256" key="8">
    <source>
        <dbReference type="ARBA" id="ARBA00023136"/>
    </source>
</evidence>
<dbReference type="InterPro" id="IPR004835">
    <property type="entry name" value="Chitin_synth"/>
</dbReference>
<feature type="compositionally biased region" description="Low complexity" evidence="11">
    <location>
        <begin position="189"/>
        <end position="206"/>
    </location>
</feature>
<proteinExistence type="predicted"/>
<dbReference type="Pfam" id="PF03142">
    <property type="entry name" value="Chitin_synth_2"/>
    <property type="match status" value="1"/>
</dbReference>
<dbReference type="GO" id="GO:0016020">
    <property type="term" value="C:membrane"/>
    <property type="evidence" value="ECO:0007669"/>
    <property type="project" value="UniProtKB-SubCell"/>
</dbReference>
<evidence type="ECO:0000256" key="5">
    <source>
        <dbReference type="ARBA" id="ARBA00022679"/>
    </source>
</evidence>
<dbReference type="InterPro" id="IPR029044">
    <property type="entry name" value="Nucleotide-diphossugar_trans"/>
</dbReference>
<feature type="transmembrane region" description="Helical" evidence="12">
    <location>
        <begin position="676"/>
        <end position="699"/>
    </location>
</feature>
<evidence type="ECO:0000256" key="1">
    <source>
        <dbReference type="ARBA" id="ARBA00004651"/>
    </source>
</evidence>
<comment type="caution">
    <text evidence="13">The sequence shown here is derived from an EMBL/GenBank/DDBJ whole genome shotgun (WGS) entry which is preliminary data.</text>
</comment>
<gene>
    <name evidence="13" type="ORF">F5Z01DRAFT_693714</name>
</gene>
<evidence type="ECO:0000313" key="13">
    <source>
        <dbReference type="EMBL" id="KAG9250751.1"/>
    </source>
</evidence>
<name>A0A9P7ZF19_9HYPO</name>
<dbReference type="GO" id="GO:0006031">
    <property type="term" value="P:chitin biosynthetic process"/>
    <property type="evidence" value="ECO:0007669"/>
    <property type="project" value="TreeGrafter"/>
</dbReference>
<evidence type="ECO:0000256" key="4">
    <source>
        <dbReference type="ARBA" id="ARBA00022676"/>
    </source>
</evidence>
<evidence type="ECO:0000256" key="2">
    <source>
        <dbReference type="ARBA" id="ARBA00012543"/>
    </source>
</evidence>
<keyword evidence="4" id="KW-0328">Glycosyltransferase</keyword>
<dbReference type="GO" id="GO:0004100">
    <property type="term" value="F:chitin synthase activity"/>
    <property type="evidence" value="ECO:0007669"/>
    <property type="project" value="UniProtKB-EC"/>
</dbReference>
<dbReference type="PANTHER" id="PTHR22914:SF13">
    <property type="entry name" value="CHITIN SYNTHASE"/>
    <property type="match status" value="1"/>
</dbReference>
<evidence type="ECO:0000256" key="11">
    <source>
        <dbReference type="SAM" id="MobiDB-lite"/>
    </source>
</evidence>
<keyword evidence="7 12" id="KW-1133">Transmembrane helix</keyword>
<keyword evidence="6 12" id="KW-0812">Transmembrane</keyword>
<feature type="region of interest" description="Disordered" evidence="11">
    <location>
        <begin position="1"/>
        <end position="174"/>
    </location>
</feature>
<feature type="transmembrane region" description="Helical" evidence="12">
    <location>
        <begin position="262"/>
        <end position="284"/>
    </location>
</feature>
<keyword evidence="3" id="KW-1003">Cell membrane</keyword>
<sequence length="835" mass="93514">MGSTTDQRPQSSLSAAVDQGGLVQNTKDSRTPPLAQGDLQPPRFTANRQYIAPGRLGKASQWDSEESDASSSRRPARGGNPFEDYEESSEGTQPSASVSTRTSIGQTPDTADVLQAHTASSHRDYFKPRAPPARDIQRPGSSASNARRLRRTSRFSNERSSSESSRPESSEAAVAAEPAITALPQAHLQSPTQPTQQTQTTSDPSPAAAIKEASDVQRATDKIIQRGKRKITFQKYLFTFGLICLNTLFIFSSWYWSRYYYAYLPFIMFPLALNCTMIVSLMVFKLRNVIRPEPIIEPDHTEDLVYIMPCYNETFEECSHSLDSLVDQVGIEHHKRGMMVVCDGRVRGPGMEKTTGDYLLEDIFVNRTHHERIRGAYRGWNGMSMDIEVAHGHYKGVPYYCIVKEQNQGKRDSLIVVRSFLHKFNQRRNNPSHIFSPEFFNSITSWLTESVQVDQVDHLVGMDADTIFDKHCVAQLLKESKYPNTVGVCGFVAVDFSGGNWNIWRLYQNAEYTIAQCLRRLHQSMVTKKVSCLPGCCQLLKICEYTCGDKVLVDLFGYHPAPMDGMLKQIRATASEDRNHIQKVCLMLTTHPEAQTRQALRAHAYTDVPKTWSVFLSQRRRWTLGATSNDLLLMVSRHCQWFERILALCNVLVWCLCAFIVAAIGCMIVAFMSQPWWIILAFASVMIIPLLYYIMIAVWHPRNMRERVQYLAGLAIFVICGPFLNIFVMLFAVWNMDSFGWGKTRLVVAEEVKEKMAADNNSPNNNNSHNSDSGPGSSGAGTGNALNEKTTAPASAPQPLLTGRPRDEEAALDTLFARPRAAHAPVTSPAPVAAR</sequence>
<keyword evidence="8 12" id="KW-0472">Membrane</keyword>
<dbReference type="OrthoDB" id="370884at2759"/>
<protein>
    <recommendedName>
        <fullName evidence="2">chitin synthase</fullName>
        <ecNumber evidence="2">2.4.1.16</ecNumber>
    </recommendedName>
</protein>
<feature type="compositionally biased region" description="Low complexity" evidence="11">
    <location>
        <begin position="759"/>
        <end position="775"/>
    </location>
</feature>
<feature type="compositionally biased region" description="Polar residues" evidence="11">
    <location>
        <begin position="784"/>
        <end position="793"/>
    </location>
</feature>
<feature type="compositionally biased region" description="Polar residues" evidence="11">
    <location>
        <begin position="1"/>
        <end position="14"/>
    </location>
</feature>
<dbReference type="GeneID" id="70297129"/>
<dbReference type="GO" id="GO:0071944">
    <property type="term" value="C:cell periphery"/>
    <property type="evidence" value="ECO:0007669"/>
    <property type="project" value="TreeGrafter"/>
</dbReference>
<dbReference type="EC" id="2.4.1.16" evidence="2"/>
<dbReference type="GO" id="GO:0030428">
    <property type="term" value="C:cell septum"/>
    <property type="evidence" value="ECO:0007669"/>
    <property type="project" value="TreeGrafter"/>
</dbReference>
<keyword evidence="5" id="KW-0808">Transferase</keyword>
<dbReference type="PANTHER" id="PTHR22914">
    <property type="entry name" value="CHITIN SYNTHASE"/>
    <property type="match status" value="1"/>
</dbReference>
<dbReference type="SUPFAM" id="SSF53448">
    <property type="entry name" value="Nucleotide-diphospho-sugar transferases"/>
    <property type="match status" value="1"/>
</dbReference>
<comment type="catalytic activity">
    <reaction evidence="10">
        <text>[(1-&gt;4)-N-acetyl-beta-D-glucosaminyl](n) + UDP-N-acetyl-alpha-D-glucosamine = [(1-&gt;4)-N-acetyl-beta-D-glucosaminyl](n+1) + UDP + H(+)</text>
        <dbReference type="Rhea" id="RHEA:16637"/>
        <dbReference type="Rhea" id="RHEA-COMP:9593"/>
        <dbReference type="Rhea" id="RHEA-COMP:9595"/>
        <dbReference type="ChEBI" id="CHEBI:15378"/>
        <dbReference type="ChEBI" id="CHEBI:17029"/>
        <dbReference type="ChEBI" id="CHEBI:57705"/>
        <dbReference type="ChEBI" id="CHEBI:58223"/>
        <dbReference type="EC" id="2.4.1.16"/>
    </reaction>
    <physiologicalReaction direction="left-to-right" evidence="10">
        <dbReference type="Rhea" id="RHEA:16638"/>
    </physiologicalReaction>
</comment>
<feature type="transmembrane region" description="Helical" evidence="12">
    <location>
        <begin position="711"/>
        <end position="734"/>
    </location>
</feature>
<evidence type="ECO:0000313" key="14">
    <source>
        <dbReference type="Proteomes" id="UP000887229"/>
    </source>
</evidence>
<comment type="subcellular location">
    <subcellularLocation>
        <location evidence="1">Cell membrane</location>
        <topology evidence="1">Multi-pass membrane protein</topology>
    </subcellularLocation>
</comment>
<reference evidence="13" key="1">
    <citation type="journal article" date="2021" name="IMA Fungus">
        <title>Genomic characterization of three marine fungi, including Emericellopsis atlantica sp. nov. with signatures of a generalist lifestyle and marine biomass degradation.</title>
        <authorList>
            <person name="Hagestad O.C."/>
            <person name="Hou L."/>
            <person name="Andersen J.H."/>
            <person name="Hansen E.H."/>
            <person name="Altermark B."/>
            <person name="Li C."/>
            <person name="Kuhnert E."/>
            <person name="Cox R.J."/>
            <person name="Crous P.W."/>
            <person name="Spatafora J.W."/>
            <person name="Lail K."/>
            <person name="Amirebrahimi M."/>
            <person name="Lipzen A."/>
            <person name="Pangilinan J."/>
            <person name="Andreopoulos W."/>
            <person name="Hayes R.D."/>
            <person name="Ng V."/>
            <person name="Grigoriev I.V."/>
            <person name="Jackson S.A."/>
            <person name="Sutton T.D.S."/>
            <person name="Dobson A.D.W."/>
            <person name="Rama T."/>
        </authorList>
    </citation>
    <scope>NUCLEOTIDE SEQUENCE</scope>
    <source>
        <strain evidence="13">TS7</strain>
    </source>
</reference>
<feature type="compositionally biased region" description="Polar residues" evidence="11">
    <location>
        <begin position="90"/>
        <end position="109"/>
    </location>
</feature>
<organism evidence="13 14">
    <name type="scientific">Emericellopsis atlantica</name>
    <dbReference type="NCBI Taxonomy" id="2614577"/>
    <lineage>
        <taxon>Eukaryota</taxon>
        <taxon>Fungi</taxon>
        <taxon>Dikarya</taxon>
        <taxon>Ascomycota</taxon>
        <taxon>Pezizomycotina</taxon>
        <taxon>Sordariomycetes</taxon>
        <taxon>Hypocreomycetidae</taxon>
        <taxon>Hypocreales</taxon>
        <taxon>Bionectriaceae</taxon>
        <taxon>Emericellopsis</taxon>
    </lineage>
</organism>
<feature type="transmembrane region" description="Helical" evidence="12">
    <location>
        <begin position="236"/>
        <end position="256"/>
    </location>
</feature>
<accession>A0A9P7ZF19</accession>
<feature type="region of interest" description="Disordered" evidence="11">
    <location>
        <begin position="187"/>
        <end position="214"/>
    </location>
</feature>